<name>A0A9J6G610_HAELO</name>
<keyword evidence="2" id="KW-0175">Coiled coil</keyword>
<evidence type="ECO:0000313" key="5">
    <source>
        <dbReference type="EMBL" id="KAH9370693.1"/>
    </source>
</evidence>
<proteinExistence type="predicted"/>
<evidence type="ECO:0000256" key="2">
    <source>
        <dbReference type="SAM" id="Coils"/>
    </source>
</evidence>
<organism evidence="5 6">
    <name type="scientific">Haemaphysalis longicornis</name>
    <name type="common">Bush tick</name>
    <dbReference type="NCBI Taxonomy" id="44386"/>
    <lineage>
        <taxon>Eukaryota</taxon>
        <taxon>Metazoa</taxon>
        <taxon>Ecdysozoa</taxon>
        <taxon>Arthropoda</taxon>
        <taxon>Chelicerata</taxon>
        <taxon>Arachnida</taxon>
        <taxon>Acari</taxon>
        <taxon>Parasitiformes</taxon>
        <taxon>Ixodida</taxon>
        <taxon>Ixodoidea</taxon>
        <taxon>Ixodidae</taxon>
        <taxon>Haemaphysalinae</taxon>
        <taxon>Haemaphysalis</taxon>
    </lineage>
</organism>
<feature type="compositionally biased region" description="Basic and acidic residues" evidence="3">
    <location>
        <begin position="332"/>
        <end position="343"/>
    </location>
</feature>
<feature type="compositionally biased region" description="Basic residues" evidence="3">
    <location>
        <begin position="366"/>
        <end position="375"/>
    </location>
</feature>
<feature type="compositionally biased region" description="Basic and acidic residues" evidence="3">
    <location>
        <begin position="355"/>
        <end position="365"/>
    </location>
</feature>
<dbReference type="AlphaFoldDB" id="A0A9J6G610"/>
<dbReference type="OrthoDB" id="6488226at2759"/>
<keyword evidence="1" id="KW-0863">Zinc-finger</keyword>
<protein>
    <recommendedName>
        <fullName evidence="4">CCHC-type domain-containing protein</fullName>
    </recommendedName>
</protein>
<dbReference type="GO" id="GO:0008270">
    <property type="term" value="F:zinc ion binding"/>
    <property type="evidence" value="ECO:0007669"/>
    <property type="project" value="UniProtKB-KW"/>
</dbReference>
<accession>A0A9J6G610</accession>
<keyword evidence="1" id="KW-0862">Zinc</keyword>
<evidence type="ECO:0000256" key="3">
    <source>
        <dbReference type="SAM" id="MobiDB-lite"/>
    </source>
</evidence>
<evidence type="ECO:0000259" key="4">
    <source>
        <dbReference type="PROSITE" id="PS50158"/>
    </source>
</evidence>
<gene>
    <name evidence="5" type="ORF">HPB48_014000</name>
</gene>
<keyword evidence="1" id="KW-0479">Metal-binding</keyword>
<evidence type="ECO:0000256" key="1">
    <source>
        <dbReference type="PROSITE-ProRule" id="PRU00047"/>
    </source>
</evidence>
<dbReference type="InterPro" id="IPR001878">
    <property type="entry name" value="Znf_CCHC"/>
</dbReference>
<keyword evidence="6" id="KW-1185">Reference proteome</keyword>
<dbReference type="Proteomes" id="UP000821853">
    <property type="component" value="Chromosome 3"/>
</dbReference>
<sequence>MVMEVTVNGTDIDPAELKKSNWVTKVTKKVKELQQQGQRESQAGVSGAAVTAAVGMERNAKVFFTNVTAKQEHKMKLTGKQLAEKSIASNLPRLPHADYKVIIRPKEGLALTKLSLPVIGGLLRLSAAIEWKKGQEEDRVVMNDKQGTITYSTPKEEDAVKMLALRRLQVEGKEFEVLTYMAAPDNCGRGVVHGLDPRLAEEELETAFSHPANPPIIGVRRMGNSASVIITFAGPQVPRWMLCFGAPMKCYLYRKRYEVCFKCGDIGHRSDVCNNPTETCKGCGEPSPTNEHRCEPKCKLCGKEHMTGTRGAKRFSELPNRQERQWERKLEAEARKQEEEEKKKKLGTRSSPRTSRKDQNQDRSRSKSRQRSRSRNRSESFPRLPPLRTETSNTKDSRDSGSVRATSGYPATIVPKVGWVGRAAQDANAEILNALKEQNRILMEQNAELKKQLDELKSDLIKKTAGGYTGSGSQSSSLQES</sequence>
<evidence type="ECO:0000313" key="6">
    <source>
        <dbReference type="Proteomes" id="UP000821853"/>
    </source>
</evidence>
<feature type="region of interest" description="Disordered" evidence="3">
    <location>
        <begin position="332"/>
        <end position="408"/>
    </location>
</feature>
<feature type="coiled-coil region" evidence="2">
    <location>
        <begin position="428"/>
        <end position="466"/>
    </location>
</feature>
<dbReference type="PROSITE" id="PS50158">
    <property type="entry name" value="ZF_CCHC"/>
    <property type="match status" value="1"/>
</dbReference>
<dbReference type="EMBL" id="JABSTR010000005">
    <property type="protein sequence ID" value="KAH9370693.1"/>
    <property type="molecule type" value="Genomic_DNA"/>
</dbReference>
<feature type="domain" description="CCHC-type" evidence="4">
    <location>
        <begin position="260"/>
        <end position="273"/>
    </location>
</feature>
<reference evidence="5 6" key="1">
    <citation type="journal article" date="2020" name="Cell">
        <title>Large-Scale Comparative Analyses of Tick Genomes Elucidate Their Genetic Diversity and Vector Capacities.</title>
        <authorList>
            <consortium name="Tick Genome and Microbiome Consortium (TIGMIC)"/>
            <person name="Jia N."/>
            <person name="Wang J."/>
            <person name="Shi W."/>
            <person name="Du L."/>
            <person name="Sun Y."/>
            <person name="Zhan W."/>
            <person name="Jiang J.F."/>
            <person name="Wang Q."/>
            <person name="Zhang B."/>
            <person name="Ji P."/>
            <person name="Bell-Sakyi L."/>
            <person name="Cui X.M."/>
            <person name="Yuan T.T."/>
            <person name="Jiang B.G."/>
            <person name="Yang W.F."/>
            <person name="Lam T.T."/>
            <person name="Chang Q.C."/>
            <person name="Ding S.J."/>
            <person name="Wang X.J."/>
            <person name="Zhu J.G."/>
            <person name="Ruan X.D."/>
            <person name="Zhao L."/>
            <person name="Wei J.T."/>
            <person name="Ye R.Z."/>
            <person name="Que T.C."/>
            <person name="Du C.H."/>
            <person name="Zhou Y.H."/>
            <person name="Cheng J.X."/>
            <person name="Dai P.F."/>
            <person name="Guo W.B."/>
            <person name="Han X.H."/>
            <person name="Huang E.J."/>
            <person name="Li L.F."/>
            <person name="Wei W."/>
            <person name="Gao Y.C."/>
            <person name="Liu J.Z."/>
            <person name="Shao H.Z."/>
            <person name="Wang X."/>
            <person name="Wang C.C."/>
            <person name="Yang T.C."/>
            <person name="Huo Q.B."/>
            <person name="Li W."/>
            <person name="Chen H.Y."/>
            <person name="Chen S.E."/>
            <person name="Zhou L.G."/>
            <person name="Ni X.B."/>
            <person name="Tian J.H."/>
            <person name="Sheng Y."/>
            <person name="Liu T."/>
            <person name="Pan Y.S."/>
            <person name="Xia L.Y."/>
            <person name="Li J."/>
            <person name="Zhao F."/>
            <person name="Cao W.C."/>
        </authorList>
    </citation>
    <scope>NUCLEOTIDE SEQUENCE [LARGE SCALE GENOMIC DNA]</scope>
    <source>
        <strain evidence="5">HaeL-2018</strain>
    </source>
</reference>
<dbReference type="GO" id="GO:0003676">
    <property type="term" value="F:nucleic acid binding"/>
    <property type="evidence" value="ECO:0007669"/>
    <property type="project" value="InterPro"/>
</dbReference>
<dbReference type="VEuPathDB" id="VectorBase:HLOH_057078"/>
<comment type="caution">
    <text evidence="5">The sequence shown here is derived from an EMBL/GenBank/DDBJ whole genome shotgun (WGS) entry which is preliminary data.</text>
</comment>